<dbReference type="EMBL" id="JAMB01000001">
    <property type="protein sequence ID" value="ETX12582.1"/>
    <property type="molecule type" value="Genomic_DNA"/>
</dbReference>
<proteinExistence type="predicted"/>
<feature type="transmembrane region" description="Helical" evidence="1">
    <location>
        <begin position="318"/>
        <end position="337"/>
    </location>
</feature>
<dbReference type="Proteomes" id="UP000054058">
    <property type="component" value="Unassembled WGS sequence"/>
</dbReference>
<feature type="transmembrane region" description="Helical" evidence="1">
    <location>
        <begin position="7"/>
        <end position="29"/>
    </location>
</feature>
<sequence length="429" mass="48728">MRERAINLLWLLIEQGGRVLSSLLITLLVVNHLGAEDFGVLSLSLAILTALGAIVGLGMDPILFKLFISKKKDGKELIETSCFLRLVVSVIVIISITLLNILSDELYIDILNVLVIGFLFDSFLSLKDYFGAHLKNKFYTYSTLVSLLTQLVLTYTFVENEVGVIYFSFTYLLAKIIQATSLYICYFNLKHKTILPRLNKKLATSLLRSSFPMMLAASIGLLYSLQDQFFIKYFLGEYELGLYAVGIKMILVLIVLPTLISNVFYPSLVSKFHQENSDAYIKQLESIYTVFFILGFVAFISMFFASEFIITTLFSDEFLSSVDVMKIYSLLLILTFFQSINNKILILHNLETIIFKRALLALSINAVLNYLLIPRYGINGAAYSTVISELFVLISYALIRETRFIFIYQVKAVLLVSLFKSDFIRNLKT</sequence>
<dbReference type="STRING" id="1122207.MUS1_03075"/>
<dbReference type="PATRIC" id="fig|1122207.3.peg.630"/>
<keyword evidence="1" id="KW-0812">Transmembrane</keyword>
<dbReference type="InterPro" id="IPR052556">
    <property type="entry name" value="PolySynth_Transporter"/>
</dbReference>
<feature type="transmembrane region" description="Helical" evidence="1">
    <location>
        <begin position="286"/>
        <end position="306"/>
    </location>
</feature>
<dbReference type="PANTHER" id="PTHR43424">
    <property type="entry name" value="LOCUS PUTATIVE PROTEIN 1-RELATED"/>
    <property type="match status" value="1"/>
</dbReference>
<protein>
    <submittedName>
        <fullName evidence="2">Polysaccharide biosynthesis protein</fullName>
    </submittedName>
</protein>
<accession>X7E9G5</accession>
<dbReference type="OrthoDB" id="103403at2"/>
<dbReference type="CDD" id="cd13128">
    <property type="entry name" value="MATE_Wzx_like"/>
    <property type="match status" value="1"/>
</dbReference>
<feature type="transmembrane region" description="Helical" evidence="1">
    <location>
        <begin position="245"/>
        <end position="265"/>
    </location>
</feature>
<dbReference type="AlphaFoldDB" id="X7E9G5"/>
<keyword evidence="3" id="KW-1185">Reference proteome</keyword>
<name>X7E9G5_9GAMM</name>
<evidence type="ECO:0000313" key="2">
    <source>
        <dbReference type="EMBL" id="ETX12582.1"/>
    </source>
</evidence>
<feature type="transmembrane region" description="Helical" evidence="1">
    <location>
        <begin position="164"/>
        <end position="186"/>
    </location>
</feature>
<evidence type="ECO:0000256" key="1">
    <source>
        <dbReference type="SAM" id="Phobius"/>
    </source>
</evidence>
<reference evidence="2 3" key="1">
    <citation type="submission" date="2014-01" db="EMBL/GenBank/DDBJ databases">
        <title>Marinomonas ushuaiensis DSM 15871 Genome Sequencing.</title>
        <authorList>
            <person name="Lai Q."/>
            <person name="Shao Z.S."/>
        </authorList>
    </citation>
    <scope>NUCLEOTIDE SEQUENCE [LARGE SCALE GENOMIC DNA]</scope>
    <source>
        <strain evidence="2 3">DSM 15871</strain>
    </source>
</reference>
<feature type="transmembrane region" description="Helical" evidence="1">
    <location>
        <begin position="358"/>
        <end position="376"/>
    </location>
</feature>
<dbReference type="PANTHER" id="PTHR43424:SF1">
    <property type="entry name" value="LOCUS PUTATIVE PROTEIN 1-RELATED"/>
    <property type="match status" value="1"/>
</dbReference>
<gene>
    <name evidence="2" type="ORF">MUS1_03075</name>
</gene>
<feature type="transmembrane region" description="Helical" evidence="1">
    <location>
        <begin position="107"/>
        <end position="126"/>
    </location>
</feature>
<keyword evidence="1" id="KW-1133">Transmembrane helix</keyword>
<feature type="transmembrane region" description="Helical" evidence="1">
    <location>
        <begin position="382"/>
        <end position="399"/>
    </location>
</feature>
<comment type="caution">
    <text evidence="2">The sequence shown here is derived from an EMBL/GenBank/DDBJ whole genome shotgun (WGS) entry which is preliminary data.</text>
</comment>
<dbReference type="Pfam" id="PF13440">
    <property type="entry name" value="Polysacc_synt_3"/>
    <property type="match status" value="1"/>
</dbReference>
<feature type="transmembrane region" description="Helical" evidence="1">
    <location>
        <begin position="206"/>
        <end position="225"/>
    </location>
</feature>
<feature type="transmembrane region" description="Helical" evidence="1">
    <location>
        <begin position="83"/>
        <end position="101"/>
    </location>
</feature>
<keyword evidence="1" id="KW-0472">Membrane</keyword>
<dbReference type="eggNOG" id="COG2244">
    <property type="taxonomic scope" value="Bacteria"/>
</dbReference>
<organism evidence="2 3">
    <name type="scientific">Marinomonas ushuaiensis DSM 15871</name>
    <dbReference type="NCBI Taxonomy" id="1122207"/>
    <lineage>
        <taxon>Bacteria</taxon>
        <taxon>Pseudomonadati</taxon>
        <taxon>Pseudomonadota</taxon>
        <taxon>Gammaproteobacteria</taxon>
        <taxon>Oceanospirillales</taxon>
        <taxon>Oceanospirillaceae</taxon>
        <taxon>Marinomonas</taxon>
    </lineage>
</organism>
<feature type="transmembrane region" description="Helical" evidence="1">
    <location>
        <begin position="138"/>
        <end position="158"/>
    </location>
</feature>
<evidence type="ECO:0000313" key="3">
    <source>
        <dbReference type="Proteomes" id="UP000054058"/>
    </source>
</evidence>
<feature type="transmembrane region" description="Helical" evidence="1">
    <location>
        <begin position="41"/>
        <end position="63"/>
    </location>
</feature>